<dbReference type="AlphaFoldDB" id="A0A1E1XNF7"/>
<feature type="coiled-coil region" evidence="1">
    <location>
        <begin position="400"/>
        <end position="448"/>
    </location>
</feature>
<feature type="domain" description="BUB1 N-terminal" evidence="2">
    <location>
        <begin position="39"/>
        <end position="200"/>
    </location>
</feature>
<keyword evidence="3" id="KW-0418">Kinase</keyword>
<dbReference type="GO" id="GO:0004672">
    <property type="term" value="F:protein kinase activity"/>
    <property type="evidence" value="ECO:0007669"/>
    <property type="project" value="TreeGrafter"/>
</dbReference>
<organism evidence="3">
    <name type="scientific">Amblyomma sculptum</name>
    <name type="common">Tick</name>
    <dbReference type="NCBI Taxonomy" id="1581419"/>
    <lineage>
        <taxon>Eukaryota</taxon>
        <taxon>Metazoa</taxon>
        <taxon>Ecdysozoa</taxon>
        <taxon>Arthropoda</taxon>
        <taxon>Chelicerata</taxon>
        <taxon>Arachnida</taxon>
        <taxon>Acari</taxon>
        <taxon>Parasitiformes</taxon>
        <taxon>Ixodida</taxon>
        <taxon>Ixodoidea</taxon>
        <taxon>Ixodidae</taxon>
        <taxon>Amblyomminae</taxon>
        <taxon>Amblyomma</taxon>
    </lineage>
</organism>
<dbReference type="InterPro" id="IPR013212">
    <property type="entry name" value="Mad3/Bub1_I"/>
</dbReference>
<evidence type="ECO:0000259" key="2">
    <source>
        <dbReference type="PROSITE" id="PS51489"/>
    </source>
</evidence>
<dbReference type="GO" id="GO:0032991">
    <property type="term" value="C:protein-containing complex"/>
    <property type="evidence" value="ECO:0007669"/>
    <property type="project" value="UniProtKB-ARBA"/>
</dbReference>
<evidence type="ECO:0000256" key="1">
    <source>
        <dbReference type="SAM" id="Coils"/>
    </source>
</evidence>
<feature type="non-terminal residue" evidence="3">
    <location>
        <position position="1"/>
    </location>
</feature>
<reference evidence="3" key="1">
    <citation type="submission" date="2016-09" db="EMBL/GenBank/DDBJ databases">
        <authorList>
            <person name="Capua I."/>
            <person name="De Benedictis P."/>
            <person name="Joannis T."/>
            <person name="Lombin L.H."/>
            <person name="Cattoli G."/>
        </authorList>
    </citation>
    <scope>NUCLEOTIDE SEQUENCE</scope>
</reference>
<dbReference type="GO" id="GO:0007094">
    <property type="term" value="P:mitotic spindle assembly checkpoint signaling"/>
    <property type="evidence" value="ECO:0007669"/>
    <property type="project" value="InterPro"/>
</dbReference>
<dbReference type="EMBL" id="GFAA01002923">
    <property type="protein sequence ID" value="JAU00512.1"/>
    <property type="molecule type" value="mRNA"/>
</dbReference>
<name>A0A1E1XNF7_AMBSC</name>
<dbReference type="GO" id="GO:0005634">
    <property type="term" value="C:nucleus"/>
    <property type="evidence" value="ECO:0007669"/>
    <property type="project" value="TreeGrafter"/>
</dbReference>
<protein>
    <submittedName>
        <fullName evidence="3">Putative mitotic checkpoint serine/threonine-protein kinase bub1 beta-like isoform x2</fullName>
    </submittedName>
</protein>
<dbReference type="Gene3D" id="1.25.40.430">
    <property type="match status" value="1"/>
</dbReference>
<dbReference type="SMART" id="SM00777">
    <property type="entry name" value="Mad3_BUB1_I"/>
    <property type="match status" value="1"/>
</dbReference>
<reference evidence="3" key="2">
    <citation type="journal article" date="2017" name="Front. Cell. Infect. Microbiol.">
        <title>Analysis of the Salivary Gland Transcriptome of Unfed and Partially Fed Amblyomma sculptum Ticks and Descriptive Proteome of the Saliva.</title>
        <authorList>
            <person name="Esteves E."/>
            <person name="Maruyama S.R."/>
            <person name="Kawahara R."/>
            <person name="Fujita A."/>
            <person name="Martins L.A."/>
            <person name="Righi A.A."/>
            <person name="Costa F.B."/>
            <person name="Palmisano G."/>
            <person name="Labruna M.B."/>
            <person name="Sa-Nunes A."/>
            <person name="Ribeiro J.M.C."/>
            <person name="Fogaca A.C."/>
        </authorList>
    </citation>
    <scope>NUCLEOTIDE SEQUENCE</scope>
</reference>
<proteinExistence type="evidence at transcript level"/>
<keyword evidence="1" id="KW-0175">Coiled coil</keyword>
<dbReference type="GO" id="GO:0051754">
    <property type="term" value="P:meiotic sister chromatid cohesion, centromeric"/>
    <property type="evidence" value="ECO:0007669"/>
    <property type="project" value="TreeGrafter"/>
</dbReference>
<evidence type="ECO:0000313" key="3">
    <source>
        <dbReference type="EMBL" id="JAU00512.1"/>
    </source>
</evidence>
<dbReference type="Pfam" id="PF08311">
    <property type="entry name" value="Mad3_BUB1_I"/>
    <property type="match status" value="1"/>
</dbReference>
<keyword evidence="3" id="KW-0808">Transferase</keyword>
<dbReference type="PANTHER" id="PTHR14030">
    <property type="entry name" value="MITOTIC CHECKPOINT SERINE/THREONINE-PROTEIN KINASE BUB1"/>
    <property type="match status" value="1"/>
</dbReference>
<sequence>WEQSKENIQPLRQGRAMSSLHAALAPQCQDDLRRKRREFEELLRTTSGVDLLDVYHRYVVWVEQHFPAGGHGVNLRQLLEQAITQFTTSEDLFNHEHYVGIWLRYVSLSAEPLAVLKAMFESGVGVQCAQFFLTWAYQLEAAGDSRRASRVLRAGIDRRAEPTSQLEEALRHLEARVSQQVARDILEHHQSQEPSVGKEDVRPALAPLKARGKQGTAPITRTGSLARPAEQQQAGLALVRAGQAAGNRGHTKVRVCADENAPPCEDASLLCVPAAAPLAPCTIVQGKENSRAAGQWAGVKAKQRFLTPGQPSFEIPEDEGGQPAPCTPVLVPGSGTALSVRRDPPLQEGGRLDAWVVPLMLHEPPDPTRRPMYDKASVYRGATEFQFEELRVAVMHARQRRLAEERLKRERERADLLELEQLAEVERLRALRCERELARMRREEEEQAP</sequence>
<accession>A0A1E1XNF7</accession>
<dbReference type="PROSITE" id="PS51489">
    <property type="entry name" value="BUB1_N"/>
    <property type="match status" value="1"/>
</dbReference>
<dbReference type="PANTHER" id="PTHR14030:SF4">
    <property type="entry name" value="BUB1 KINASE, ISOFORM A-RELATED"/>
    <property type="match status" value="1"/>
</dbReference>
<feature type="non-terminal residue" evidence="3">
    <location>
        <position position="449"/>
    </location>
</feature>
<dbReference type="InterPro" id="IPR015661">
    <property type="entry name" value="Bub1/Mad3"/>
</dbReference>